<keyword evidence="2" id="KW-1185">Reference proteome</keyword>
<organism evidence="1 2">
    <name type="scientific">Chitinophaga horti</name>
    <dbReference type="NCBI Taxonomy" id="2920382"/>
    <lineage>
        <taxon>Bacteria</taxon>
        <taxon>Pseudomonadati</taxon>
        <taxon>Bacteroidota</taxon>
        <taxon>Chitinophagia</taxon>
        <taxon>Chitinophagales</taxon>
        <taxon>Chitinophagaceae</taxon>
        <taxon>Chitinophaga</taxon>
    </lineage>
</organism>
<name>A0ABY6J725_9BACT</name>
<reference evidence="1" key="1">
    <citation type="submission" date="2022-10" db="EMBL/GenBank/DDBJ databases">
        <title>Chitinophaga sp. nov., isolated from soil.</title>
        <authorList>
            <person name="Jeon C.O."/>
        </authorList>
    </citation>
    <scope>NUCLEOTIDE SEQUENCE</scope>
    <source>
        <strain evidence="1">R8</strain>
    </source>
</reference>
<dbReference type="RefSeq" id="WP_264282940.1">
    <property type="nucleotide sequence ID" value="NZ_CP107006.1"/>
</dbReference>
<protein>
    <submittedName>
        <fullName evidence="1">Uncharacterized protein</fullName>
    </submittedName>
</protein>
<evidence type="ECO:0000313" key="2">
    <source>
        <dbReference type="Proteomes" id="UP001162741"/>
    </source>
</evidence>
<evidence type="ECO:0000313" key="1">
    <source>
        <dbReference type="EMBL" id="UYQ95161.1"/>
    </source>
</evidence>
<sequence length="127" mass="13929">MSKYNKDTGEFISLEKGAKFTAAFRLEQHEMKRKTGRSIAAFFGTNKIEQILSNPKAVGMRIYYGLDVDGDGKADNKFVIVAVDAEGNDLIAKESHLQKGAVEQDLLDGGLYCPLDCAINNPLNSDI</sequence>
<dbReference type="Proteomes" id="UP001162741">
    <property type="component" value="Chromosome"/>
</dbReference>
<proteinExistence type="predicted"/>
<gene>
    <name evidence="1" type="ORF">MKQ68_08630</name>
</gene>
<accession>A0ABY6J725</accession>
<dbReference type="EMBL" id="CP107006">
    <property type="protein sequence ID" value="UYQ95161.1"/>
    <property type="molecule type" value="Genomic_DNA"/>
</dbReference>